<evidence type="ECO:0000259" key="2">
    <source>
        <dbReference type="Pfam" id="PF07969"/>
    </source>
</evidence>
<evidence type="ECO:0000313" key="3">
    <source>
        <dbReference type="EMBL" id="QRG09767.1"/>
    </source>
</evidence>
<dbReference type="AlphaFoldDB" id="A0A974PU30"/>
<organism evidence="3 4">
    <name type="scientific">Xanthobacter dioxanivorans</name>
    <dbReference type="NCBI Taxonomy" id="2528964"/>
    <lineage>
        <taxon>Bacteria</taxon>
        <taxon>Pseudomonadati</taxon>
        <taxon>Pseudomonadota</taxon>
        <taxon>Alphaproteobacteria</taxon>
        <taxon>Hyphomicrobiales</taxon>
        <taxon>Xanthobacteraceae</taxon>
        <taxon>Xanthobacter</taxon>
    </lineage>
</organism>
<dbReference type="SUPFAM" id="SSF51338">
    <property type="entry name" value="Composite domain of metallo-dependent hydrolases"/>
    <property type="match status" value="1"/>
</dbReference>
<dbReference type="Pfam" id="PF07969">
    <property type="entry name" value="Amidohydro_3"/>
    <property type="match status" value="1"/>
</dbReference>
<dbReference type="Proteomes" id="UP000596427">
    <property type="component" value="Chromosome"/>
</dbReference>
<reference evidence="3 4" key="1">
    <citation type="submission" date="2020-10" db="EMBL/GenBank/DDBJ databases">
        <title>Degradation of 1,4-Dioxane by Xanthobacter sp. YN2, via a Novel Group-2 Soluble Di-Iron Monooxygenase.</title>
        <authorList>
            <person name="Ma F."/>
            <person name="Wang Y."/>
            <person name="Yang J."/>
            <person name="Guo H."/>
            <person name="Su D."/>
            <person name="Yu L."/>
        </authorList>
    </citation>
    <scope>NUCLEOTIDE SEQUENCE [LARGE SCALE GENOMIC DNA]</scope>
    <source>
        <strain evidence="3 4">YN2</strain>
    </source>
</reference>
<gene>
    <name evidence="3" type="ORF">EZH22_20870</name>
</gene>
<keyword evidence="4" id="KW-1185">Reference proteome</keyword>
<dbReference type="KEGG" id="xdi:EZH22_20870"/>
<feature type="compositionally biased region" description="Basic and acidic residues" evidence="1">
    <location>
        <begin position="1"/>
        <end position="17"/>
    </location>
</feature>
<dbReference type="GO" id="GO:0016810">
    <property type="term" value="F:hydrolase activity, acting on carbon-nitrogen (but not peptide) bonds"/>
    <property type="evidence" value="ECO:0007669"/>
    <property type="project" value="InterPro"/>
</dbReference>
<proteinExistence type="predicted"/>
<evidence type="ECO:0000256" key="1">
    <source>
        <dbReference type="SAM" id="MobiDB-lite"/>
    </source>
</evidence>
<dbReference type="EMBL" id="CP063362">
    <property type="protein sequence ID" value="QRG09767.1"/>
    <property type="molecule type" value="Genomic_DNA"/>
</dbReference>
<dbReference type="InterPro" id="IPR013108">
    <property type="entry name" value="Amidohydro_3"/>
</dbReference>
<sequence>MEPGKRADFVILDRDPPDAAPEETSQSRVRATYVDGVPIYQK</sequence>
<protein>
    <submittedName>
        <fullName evidence="3">Amidohydrolase family protein</fullName>
    </submittedName>
</protein>
<name>A0A974PU30_9HYPH</name>
<accession>A0A974PU30</accession>
<feature type="domain" description="Amidohydrolase 3" evidence="2">
    <location>
        <begin position="2"/>
        <end position="40"/>
    </location>
</feature>
<evidence type="ECO:0000313" key="4">
    <source>
        <dbReference type="Proteomes" id="UP000596427"/>
    </source>
</evidence>
<feature type="region of interest" description="Disordered" evidence="1">
    <location>
        <begin position="1"/>
        <end position="27"/>
    </location>
</feature>
<dbReference type="Gene3D" id="2.30.40.10">
    <property type="entry name" value="Urease, subunit C, domain 1"/>
    <property type="match status" value="1"/>
</dbReference>
<dbReference type="InterPro" id="IPR011059">
    <property type="entry name" value="Metal-dep_hydrolase_composite"/>
</dbReference>